<keyword evidence="4" id="KW-1185">Reference proteome</keyword>
<keyword evidence="2" id="KW-0812">Transmembrane</keyword>
<dbReference type="Pfam" id="PF16118">
    <property type="entry name" value="DUF4834"/>
    <property type="match status" value="1"/>
</dbReference>
<keyword evidence="2" id="KW-1133">Transmembrane helix</keyword>
<dbReference type="InterPro" id="IPR032272">
    <property type="entry name" value="DUF4834"/>
</dbReference>
<dbReference type="EMBL" id="PRDK01000004">
    <property type="protein sequence ID" value="MBE8713320.1"/>
    <property type="molecule type" value="Genomic_DNA"/>
</dbReference>
<dbReference type="AlphaFoldDB" id="A0A928UU81"/>
<protein>
    <submittedName>
        <fullName evidence="3">DUF4834 domain-containing protein</fullName>
    </submittedName>
</protein>
<evidence type="ECO:0000256" key="1">
    <source>
        <dbReference type="SAM" id="MobiDB-lite"/>
    </source>
</evidence>
<feature type="compositionally biased region" description="Basic and acidic residues" evidence="1">
    <location>
        <begin position="69"/>
        <end position="87"/>
    </location>
</feature>
<name>A0A928UU81_9SPHI</name>
<dbReference type="RefSeq" id="WP_196935266.1">
    <property type="nucleotide sequence ID" value="NZ_MU158698.1"/>
</dbReference>
<keyword evidence="2" id="KW-0472">Membrane</keyword>
<organism evidence="3 4">
    <name type="scientific">Sphingobacterium hungaricum</name>
    <dbReference type="NCBI Taxonomy" id="2082723"/>
    <lineage>
        <taxon>Bacteria</taxon>
        <taxon>Pseudomonadati</taxon>
        <taxon>Bacteroidota</taxon>
        <taxon>Sphingobacteriia</taxon>
        <taxon>Sphingobacteriales</taxon>
        <taxon>Sphingobacteriaceae</taxon>
        <taxon>Sphingobacterium</taxon>
    </lineage>
</organism>
<feature type="region of interest" description="Disordered" evidence="1">
    <location>
        <begin position="58"/>
        <end position="91"/>
    </location>
</feature>
<gene>
    <name evidence="3" type="ORF">C4F49_06480</name>
</gene>
<reference evidence="3" key="1">
    <citation type="submission" date="2018-02" db="EMBL/GenBank/DDBJ databases">
        <authorList>
            <person name="Vasarhelyi B.M."/>
            <person name="Deshmukh S."/>
            <person name="Balint B."/>
            <person name="Kukolya J."/>
        </authorList>
    </citation>
    <scope>NUCLEOTIDE SEQUENCE</scope>
    <source>
        <strain evidence="3">KB22</strain>
    </source>
</reference>
<comment type="caution">
    <text evidence="3">The sequence shown here is derived from an EMBL/GenBank/DDBJ whole genome shotgun (WGS) entry which is preliminary data.</text>
</comment>
<dbReference type="Proteomes" id="UP000616201">
    <property type="component" value="Unassembled WGS sequence"/>
</dbReference>
<sequence length="101" mass="11900">MNSFLYFIICAVAFYYIFKFAMRLIMPFAMRKMAEKLMQKAQQSQSGQQSYQYTNSNPFDQFKTQQQKPDGKIHVDYVPPKEDERKGTATAGEFIDFEEIK</sequence>
<accession>A0A928UU81</accession>
<evidence type="ECO:0000313" key="4">
    <source>
        <dbReference type="Proteomes" id="UP000616201"/>
    </source>
</evidence>
<feature type="transmembrane region" description="Helical" evidence="2">
    <location>
        <begin position="6"/>
        <end position="30"/>
    </location>
</feature>
<evidence type="ECO:0000313" key="3">
    <source>
        <dbReference type="EMBL" id="MBE8713320.1"/>
    </source>
</evidence>
<proteinExistence type="predicted"/>
<feature type="compositionally biased region" description="Polar residues" evidence="1">
    <location>
        <begin position="58"/>
        <end position="68"/>
    </location>
</feature>
<evidence type="ECO:0000256" key="2">
    <source>
        <dbReference type="SAM" id="Phobius"/>
    </source>
</evidence>